<dbReference type="SUPFAM" id="SSF52467">
    <property type="entry name" value="DHS-like NAD/FAD-binding domain"/>
    <property type="match status" value="1"/>
</dbReference>
<dbReference type="Gene3D" id="3.40.50.1220">
    <property type="entry name" value="TPP-binding domain"/>
    <property type="match status" value="1"/>
</dbReference>
<feature type="domain" description="Thiamine pyrophosphate enzyme TPP-binding" evidence="5">
    <location>
        <begin position="426"/>
        <end position="577"/>
    </location>
</feature>
<dbReference type="InterPro" id="IPR011766">
    <property type="entry name" value="TPP_enzyme_TPP-bd"/>
</dbReference>
<evidence type="ECO:0000313" key="8">
    <source>
        <dbReference type="Proteomes" id="UP001262410"/>
    </source>
</evidence>
<evidence type="ECO:0000313" key="7">
    <source>
        <dbReference type="EMBL" id="MDR6289099.1"/>
    </source>
</evidence>
<dbReference type="PANTHER" id="PTHR18968">
    <property type="entry name" value="THIAMINE PYROPHOSPHATE ENZYMES"/>
    <property type="match status" value="1"/>
</dbReference>
<dbReference type="Pfam" id="PF00205">
    <property type="entry name" value="TPP_enzyme_M"/>
    <property type="match status" value="1"/>
</dbReference>
<keyword evidence="2 3" id="KW-0786">Thiamine pyrophosphate</keyword>
<keyword evidence="8" id="KW-1185">Reference proteome</keyword>
<dbReference type="SUPFAM" id="SSF52518">
    <property type="entry name" value="Thiamin diphosphate-binding fold (THDP-binding)"/>
    <property type="match status" value="2"/>
</dbReference>
<dbReference type="GO" id="GO:0003984">
    <property type="term" value="F:acetolactate synthase activity"/>
    <property type="evidence" value="ECO:0007669"/>
    <property type="project" value="UniProtKB-EC"/>
</dbReference>
<dbReference type="InterPro" id="IPR012001">
    <property type="entry name" value="Thiamin_PyroP_enz_TPP-bd_dom"/>
</dbReference>
<gene>
    <name evidence="7" type="ORF">E9232_001614</name>
</gene>
<comment type="similarity">
    <text evidence="1 3">Belongs to the TPP enzyme family.</text>
</comment>
<dbReference type="PROSITE" id="PS00187">
    <property type="entry name" value="TPP_ENZYMES"/>
    <property type="match status" value="1"/>
</dbReference>
<evidence type="ECO:0000259" key="4">
    <source>
        <dbReference type="Pfam" id="PF00205"/>
    </source>
</evidence>
<dbReference type="EMBL" id="JAVDPW010000003">
    <property type="protein sequence ID" value="MDR6289099.1"/>
    <property type="molecule type" value="Genomic_DNA"/>
</dbReference>
<dbReference type="Proteomes" id="UP001262410">
    <property type="component" value="Unassembled WGS sequence"/>
</dbReference>
<dbReference type="InterPro" id="IPR012000">
    <property type="entry name" value="Thiamin_PyroP_enz_cen_dom"/>
</dbReference>
<dbReference type="Gene3D" id="3.40.50.970">
    <property type="match status" value="2"/>
</dbReference>
<dbReference type="CDD" id="cd00568">
    <property type="entry name" value="TPP_enzymes"/>
    <property type="match status" value="1"/>
</dbReference>
<feature type="domain" description="Thiamine pyrophosphate enzyme central" evidence="4">
    <location>
        <begin position="213"/>
        <end position="357"/>
    </location>
</feature>
<accession>A0ABU1JNH4</accession>
<dbReference type="Pfam" id="PF02775">
    <property type="entry name" value="TPP_enzyme_C"/>
    <property type="match status" value="1"/>
</dbReference>
<evidence type="ECO:0000256" key="2">
    <source>
        <dbReference type="ARBA" id="ARBA00023052"/>
    </source>
</evidence>
<sequence>MSLPITSYYRSVTGRTVSQLLLDYLKLEDVKHIFGIPGGGIMYLLNELRLREDEFTYVICKHETGAAYMADGLHRVTGGLGVVLVTTGPGALNALTGAMNAQADHSAVLTITGEVAESYFGKGYLQQGVDGTLDVNGVYQNAVEYSTMIPNANAFGTLFTQALRDALSIPFRATHVSVPVDVSDLAPTVPVAFPTSWENYRTVPTASDPQRTRQALELLLAAKRPLIMVGNGNRFALQGDRLNRFIAFVERFGIPVMTSPDGKGLFPETHDLALRNFGLAGCIWPSLYVGAAGGGPAYDALMVMGSMLGNLATSNWSPALLPQGPLIQVDADQSVIGRTYPIQLGVVCELGQFIDDLCAMGALVEPDASAVADRRAYVRWIRDTHAPWYDPEKRISDAVPILPQSAMRVINEVVPPGSHIFIDCANCVGWSLNDLAIDPPTQIHLSLDTGPLGFGVCSVIGGKFGAPDRTCLSITGDGAFLMHGAEVSTAAQYNIGAIWIVLENNDLAMVSQGNEHFFPAPPVPSWTDYYKLGNPDLVDFATGLGADTRRVNDPAGLRTALLDAIEQAETRRRPQVIVLDIDRSEVPPYYVTPPQAG</sequence>
<dbReference type="InterPro" id="IPR045229">
    <property type="entry name" value="TPP_enz"/>
</dbReference>
<dbReference type="InterPro" id="IPR029061">
    <property type="entry name" value="THDP-binding"/>
</dbReference>
<evidence type="ECO:0000256" key="3">
    <source>
        <dbReference type="RuleBase" id="RU362132"/>
    </source>
</evidence>
<protein>
    <submittedName>
        <fullName evidence="7">Acetolactate synthase-1/2/3 large subunit</fullName>
        <ecNumber evidence="7">2.2.1.6</ecNumber>
    </submittedName>
</protein>
<dbReference type="PANTHER" id="PTHR18968:SF167">
    <property type="entry name" value="ACETOLACTATE SYNTHASE LARGE SUBUNIT ILVB2-RELATED"/>
    <property type="match status" value="1"/>
</dbReference>
<proteinExistence type="inferred from homology"/>
<dbReference type="InterPro" id="IPR029035">
    <property type="entry name" value="DHS-like_NAD/FAD-binding_dom"/>
</dbReference>
<keyword evidence="7" id="KW-0808">Transferase</keyword>
<dbReference type="RefSeq" id="WP_309793245.1">
    <property type="nucleotide sequence ID" value="NZ_JAVDPW010000003.1"/>
</dbReference>
<feature type="domain" description="Thiamine pyrophosphate enzyme N-terminal TPP-binding" evidence="6">
    <location>
        <begin position="16"/>
        <end position="130"/>
    </location>
</feature>
<evidence type="ECO:0000259" key="5">
    <source>
        <dbReference type="Pfam" id="PF02775"/>
    </source>
</evidence>
<evidence type="ECO:0000256" key="1">
    <source>
        <dbReference type="ARBA" id="ARBA00007812"/>
    </source>
</evidence>
<dbReference type="CDD" id="cd07035">
    <property type="entry name" value="TPP_PYR_POX_like"/>
    <property type="match status" value="1"/>
</dbReference>
<comment type="caution">
    <text evidence="7">The sequence shown here is derived from an EMBL/GenBank/DDBJ whole genome shotgun (WGS) entry which is preliminary data.</text>
</comment>
<evidence type="ECO:0000259" key="6">
    <source>
        <dbReference type="Pfam" id="PF02776"/>
    </source>
</evidence>
<dbReference type="EC" id="2.2.1.6" evidence="7"/>
<name>A0ABU1JNH4_9PROT</name>
<dbReference type="Pfam" id="PF02776">
    <property type="entry name" value="TPP_enzyme_N"/>
    <property type="match status" value="1"/>
</dbReference>
<reference evidence="7 8" key="1">
    <citation type="submission" date="2023-07" db="EMBL/GenBank/DDBJ databases">
        <title>Sorghum-associated microbial communities from plants grown in Nebraska, USA.</title>
        <authorList>
            <person name="Schachtman D."/>
        </authorList>
    </citation>
    <scope>NUCLEOTIDE SEQUENCE [LARGE SCALE GENOMIC DNA]</scope>
    <source>
        <strain evidence="7 8">584</strain>
    </source>
</reference>
<dbReference type="InterPro" id="IPR000399">
    <property type="entry name" value="TPP-bd_CS"/>
</dbReference>
<organism evidence="7 8">
    <name type="scientific">Inquilinus ginsengisoli</name>
    <dbReference type="NCBI Taxonomy" id="363840"/>
    <lineage>
        <taxon>Bacteria</taxon>
        <taxon>Pseudomonadati</taxon>
        <taxon>Pseudomonadota</taxon>
        <taxon>Alphaproteobacteria</taxon>
        <taxon>Rhodospirillales</taxon>
        <taxon>Rhodospirillaceae</taxon>
        <taxon>Inquilinus</taxon>
    </lineage>
</organism>